<keyword evidence="4 9" id="KW-0547">Nucleotide-binding</keyword>
<evidence type="ECO:0000256" key="1">
    <source>
        <dbReference type="ARBA" id="ARBA00002332"/>
    </source>
</evidence>
<dbReference type="NCBIfam" id="NF000848">
    <property type="entry name" value="PRK00074.1"/>
    <property type="match status" value="1"/>
</dbReference>
<comment type="caution">
    <text evidence="12">The sequence shown here is derived from an EMBL/GenBank/DDBJ whole genome shotgun (WGS) entry which is preliminary data.</text>
</comment>
<feature type="active site" evidence="9">
    <location>
        <position position="176"/>
    </location>
</feature>
<dbReference type="EC" id="6.3.5.2" evidence="9"/>
<keyword evidence="5 9" id="KW-0332">GMP biosynthesis</keyword>
<dbReference type="InterPro" id="IPR017926">
    <property type="entry name" value="GATASE"/>
</dbReference>
<reference evidence="12 13" key="1">
    <citation type="submission" date="2018-10" db="EMBL/GenBank/DDBJ databases">
        <title>Genomic Encyclopedia of Type Strains, Phase IV (KMG-IV): sequencing the most valuable type-strain genomes for metagenomic binning, comparative biology and taxonomic classification.</title>
        <authorList>
            <person name="Goeker M."/>
        </authorList>
    </citation>
    <scope>NUCLEOTIDE SEQUENCE [LARGE SCALE GENOMIC DNA]</scope>
    <source>
        <strain evidence="12 13">DSM 20549</strain>
    </source>
</reference>
<evidence type="ECO:0000313" key="12">
    <source>
        <dbReference type="EMBL" id="RLJ86886.1"/>
    </source>
</evidence>
<dbReference type="CDD" id="cd01997">
    <property type="entry name" value="GMP_synthase_C"/>
    <property type="match status" value="1"/>
</dbReference>
<keyword evidence="6 9" id="KW-0658">Purine biosynthesis</keyword>
<dbReference type="InterPro" id="IPR014729">
    <property type="entry name" value="Rossmann-like_a/b/a_fold"/>
</dbReference>
<dbReference type="GO" id="GO:0003921">
    <property type="term" value="F:GMP synthase activity"/>
    <property type="evidence" value="ECO:0007669"/>
    <property type="project" value="InterPro"/>
</dbReference>
<accession>A0A497YGD7</accession>
<dbReference type="Pfam" id="PF02540">
    <property type="entry name" value="NAD_synthase"/>
    <property type="match status" value="1"/>
</dbReference>
<dbReference type="PRINTS" id="PR00099">
    <property type="entry name" value="CPSGATASE"/>
</dbReference>
<dbReference type="PRINTS" id="PR00097">
    <property type="entry name" value="ANTSNTHASEII"/>
</dbReference>
<keyword evidence="13" id="KW-1185">Reference proteome</keyword>
<dbReference type="InterPro" id="IPR029062">
    <property type="entry name" value="Class_I_gatase-like"/>
</dbReference>
<dbReference type="SUPFAM" id="SSF52317">
    <property type="entry name" value="Class I glutamine amidotransferase-like"/>
    <property type="match status" value="1"/>
</dbReference>
<organism evidence="12 13">
    <name type="scientific">Planococcus citreus</name>
    <dbReference type="NCBI Taxonomy" id="1373"/>
    <lineage>
        <taxon>Bacteria</taxon>
        <taxon>Bacillati</taxon>
        <taxon>Bacillota</taxon>
        <taxon>Bacilli</taxon>
        <taxon>Bacillales</taxon>
        <taxon>Caryophanaceae</taxon>
        <taxon>Planococcus</taxon>
    </lineage>
</organism>
<sequence length="517" mass="58225">MPVSPMLKEQKKIVVLDFGSQYNQLITRRIREIGVYSELHPHTITATEIKEMNATGIIFSGGPNSVYDENAFSIDPEIFEMGLPILGICYGMQLMALRMEGKVEKASNREYGKAELTLTKESSIFKDVPEEQIVWMSHGDLVTAAPPGFDVIATSPGCPIAAMANEERKLYGVQYHPEVRHSVYGNEMLRQFVFDVCGMKDEWSMENYIELEIAKIREQVGDKKVLCALSGGVDSSVVAVLIHKAIGDQLTCMFVDHGLLRKGEAESVMKTFADGFHMNVIKIDARERFMKKLEGVSDPEQKRKIIGNEFIYVFDDEAEKLKGMDFLAQGTLYTDIIESGTTTAQTIKSHHNVGGLPEDMQFELIEPLNTLFKDEVRALGTELGMPDEIVWRQPFPGPGLGIRIMGAVTEEKLEIVRESDWILRDEIKKAGLDRDVWQYFTVLPDIRSVGVMGDARTYDYAIGIRAVTSIDGMTSDWARIPWDVLEKISVRLVNEVDHINRVLYDITSKPPATIEWE</sequence>
<evidence type="ECO:0000313" key="13">
    <source>
        <dbReference type="Proteomes" id="UP000280791"/>
    </source>
</evidence>
<protein>
    <recommendedName>
        <fullName evidence="9">GMP synthase [glutamine-hydrolyzing]</fullName>
        <ecNumber evidence="9">6.3.5.2</ecNumber>
    </recommendedName>
    <alternativeName>
        <fullName evidence="9">GMP synthetase</fullName>
    </alternativeName>
    <alternativeName>
        <fullName evidence="9">Glutamine amidotransferase</fullName>
    </alternativeName>
</protein>
<dbReference type="HAMAP" id="MF_00344">
    <property type="entry name" value="GMP_synthase"/>
    <property type="match status" value="1"/>
</dbReference>
<evidence type="ECO:0000256" key="6">
    <source>
        <dbReference type="ARBA" id="ARBA00022755"/>
    </source>
</evidence>
<dbReference type="UniPathway" id="UPA00189">
    <property type="reaction ID" value="UER00296"/>
</dbReference>
<keyword evidence="7 9" id="KW-0067">ATP-binding</keyword>
<dbReference type="NCBIfam" id="TIGR00888">
    <property type="entry name" value="guaA_Nterm"/>
    <property type="match status" value="1"/>
</dbReference>
<dbReference type="Gene3D" id="3.30.300.10">
    <property type="match status" value="1"/>
</dbReference>
<dbReference type="SUPFAM" id="SSF52402">
    <property type="entry name" value="Adenine nucleotide alpha hydrolases-like"/>
    <property type="match status" value="1"/>
</dbReference>
<dbReference type="FunFam" id="3.30.300.10:FF:000002">
    <property type="entry name" value="GMP synthase [glutamine-hydrolyzing]"/>
    <property type="match status" value="1"/>
</dbReference>
<dbReference type="PRINTS" id="PR00096">
    <property type="entry name" value="GATASE"/>
</dbReference>
<keyword evidence="3 9" id="KW-0436">Ligase</keyword>
<dbReference type="PANTHER" id="PTHR11922">
    <property type="entry name" value="GMP SYNTHASE-RELATED"/>
    <property type="match status" value="1"/>
</dbReference>
<dbReference type="EMBL" id="RCCP01000003">
    <property type="protein sequence ID" value="RLJ86886.1"/>
    <property type="molecule type" value="Genomic_DNA"/>
</dbReference>
<dbReference type="InterPro" id="IPR022310">
    <property type="entry name" value="NAD/GMP_synthase"/>
</dbReference>
<dbReference type="Gene3D" id="3.40.50.880">
    <property type="match status" value="1"/>
</dbReference>
<comment type="function">
    <text evidence="1 9">Catalyzes the synthesis of GMP from XMP.</text>
</comment>
<feature type="active site" evidence="9">
    <location>
        <position position="178"/>
    </location>
</feature>
<feature type="binding site" evidence="10">
    <location>
        <begin position="230"/>
        <end position="236"/>
    </location>
    <ligand>
        <name>ATP</name>
        <dbReference type="ChEBI" id="CHEBI:30616"/>
    </ligand>
</feature>
<name>A0A497YGD7_9BACL</name>
<dbReference type="InterPro" id="IPR001674">
    <property type="entry name" value="GMP_synth_C"/>
</dbReference>
<dbReference type="Pfam" id="PF00117">
    <property type="entry name" value="GATase"/>
    <property type="match status" value="1"/>
</dbReference>
<evidence type="ECO:0000256" key="4">
    <source>
        <dbReference type="ARBA" id="ARBA00022741"/>
    </source>
</evidence>
<evidence type="ECO:0000256" key="5">
    <source>
        <dbReference type="ARBA" id="ARBA00022749"/>
    </source>
</evidence>
<proteinExistence type="inferred from homology"/>
<dbReference type="GO" id="GO:0005524">
    <property type="term" value="F:ATP binding"/>
    <property type="evidence" value="ECO:0007669"/>
    <property type="project" value="UniProtKB-UniRule"/>
</dbReference>
<dbReference type="FunFam" id="3.40.50.880:FF:000001">
    <property type="entry name" value="GMP synthase [glutamine-hydrolyzing]"/>
    <property type="match status" value="1"/>
</dbReference>
<keyword evidence="8 9" id="KW-0315">Glutamine amidotransferase</keyword>
<dbReference type="Pfam" id="PF00958">
    <property type="entry name" value="GMP_synt_C"/>
    <property type="match status" value="1"/>
</dbReference>
<dbReference type="InterPro" id="IPR022955">
    <property type="entry name" value="GMP_synthase"/>
</dbReference>
<dbReference type="CDD" id="cd01742">
    <property type="entry name" value="GATase1_GMP_Synthase"/>
    <property type="match status" value="1"/>
</dbReference>
<evidence type="ECO:0000256" key="7">
    <source>
        <dbReference type="ARBA" id="ARBA00022840"/>
    </source>
</evidence>
<dbReference type="GO" id="GO:0005829">
    <property type="term" value="C:cytosol"/>
    <property type="evidence" value="ECO:0007669"/>
    <property type="project" value="TreeGrafter"/>
</dbReference>
<evidence type="ECO:0000256" key="3">
    <source>
        <dbReference type="ARBA" id="ARBA00022598"/>
    </source>
</evidence>
<dbReference type="PANTHER" id="PTHR11922:SF2">
    <property type="entry name" value="GMP SYNTHASE [GLUTAMINE-HYDROLYZING]"/>
    <property type="match status" value="1"/>
</dbReference>
<gene>
    <name evidence="9" type="primary">guaA</name>
    <name evidence="12" type="ORF">DFR62_2490</name>
</gene>
<dbReference type="Gene3D" id="3.40.50.620">
    <property type="entry name" value="HUPs"/>
    <property type="match status" value="1"/>
</dbReference>
<evidence type="ECO:0000256" key="2">
    <source>
        <dbReference type="ARBA" id="ARBA00005153"/>
    </source>
</evidence>
<evidence type="ECO:0000256" key="8">
    <source>
        <dbReference type="ARBA" id="ARBA00022962"/>
    </source>
</evidence>
<evidence type="ECO:0000259" key="11">
    <source>
        <dbReference type="PROSITE" id="PS51553"/>
    </source>
</evidence>
<comment type="subunit">
    <text evidence="9">Homodimer.</text>
</comment>
<dbReference type="NCBIfam" id="TIGR00884">
    <property type="entry name" value="guaA_Cterm"/>
    <property type="match status" value="1"/>
</dbReference>
<evidence type="ECO:0000256" key="10">
    <source>
        <dbReference type="PROSITE-ProRule" id="PRU00886"/>
    </source>
</evidence>
<comment type="catalytic activity">
    <reaction evidence="9">
        <text>XMP + L-glutamine + ATP + H2O = GMP + L-glutamate + AMP + diphosphate + 2 H(+)</text>
        <dbReference type="Rhea" id="RHEA:11680"/>
        <dbReference type="ChEBI" id="CHEBI:15377"/>
        <dbReference type="ChEBI" id="CHEBI:15378"/>
        <dbReference type="ChEBI" id="CHEBI:29985"/>
        <dbReference type="ChEBI" id="CHEBI:30616"/>
        <dbReference type="ChEBI" id="CHEBI:33019"/>
        <dbReference type="ChEBI" id="CHEBI:57464"/>
        <dbReference type="ChEBI" id="CHEBI:58115"/>
        <dbReference type="ChEBI" id="CHEBI:58359"/>
        <dbReference type="ChEBI" id="CHEBI:456215"/>
        <dbReference type="EC" id="6.3.5.2"/>
    </reaction>
</comment>
<dbReference type="InterPro" id="IPR025777">
    <property type="entry name" value="GMPS_ATP_PPase_dom"/>
</dbReference>
<evidence type="ECO:0000256" key="9">
    <source>
        <dbReference type="HAMAP-Rule" id="MF_00344"/>
    </source>
</evidence>
<dbReference type="AlphaFoldDB" id="A0A497YGD7"/>
<feature type="active site" description="Nucleophile" evidence="9">
    <location>
        <position position="89"/>
    </location>
</feature>
<dbReference type="SUPFAM" id="SSF54810">
    <property type="entry name" value="GMP synthetase C-terminal dimerisation domain"/>
    <property type="match status" value="1"/>
</dbReference>
<dbReference type="InterPro" id="IPR004739">
    <property type="entry name" value="GMP_synth_GATase"/>
</dbReference>
<comment type="pathway">
    <text evidence="2 9">Purine metabolism; GMP biosynthesis; GMP from XMP (L-Gln route): step 1/1.</text>
</comment>
<dbReference type="PROSITE" id="PS51273">
    <property type="entry name" value="GATASE_TYPE_1"/>
    <property type="match status" value="1"/>
</dbReference>
<dbReference type="PROSITE" id="PS51553">
    <property type="entry name" value="GMPS_ATP_PPASE"/>
    <property type="match status" value="1"/>
</dbReference>
<dbReference type="Proteomes" id="UP000280791">
    <property type="component" value="Unassembled WGS sequence"/>
</dbReference>
<feature type="domain" description="GMPS ATP-PPase" evidence="11">
    <location>
        <begin position="203"/>
        <end position="392"/>
    </location>
</feature>
<dbReference type="FunFam" id="3.40.50.620:FF:000001">
    <property type="entry name" value="GMP synthase [glutamine-hydrolyzing]"/>
    <property type="match status" value="1"/>
</dbReference>